<dbReference type="PANTHER" id="PTHR12482">
    <property type="entry name" value="LIPASE ROG1-RELATED-RELATED"/>
    <property type="match status" value="1"/>
</dbReference>
<feature type="compositionally biased region" description="Basic and acidic residues" evidence="1">
    <location>
        <begin position="366"/>
        <end position="375"/>
    </location>
</feature>
<feature type="region of interest" description="Disordered" evidence="1">
    <location>
        <begin position="71"/>
        <end position="99"/>
    </location>
</feature>
<evidence type="ECO:0000313" key="4">
    <source>
        <dbReference type="Proteomes" id="UP001235939"/>
    </source>
</evidence>
<dbReference type="PANTHER" id="PTHR12482:SF5">
    <property type="entry name" value="DUF676 DOMAIN-CONTAINING PROTEIN"/>
    <property type="match status" value="1"/>
</dbReference>
<reference evidence="3 4" key="1">
    <citation type="submission" date="2022-01" db="EMBL/GenBank/DDBJ databases">
        <title>A chromosomal length assembly of Cordylochernes scorpioides.</title>
        <authorList>
            <person name="Zeh D."/>
            <person name="Zeh J."/>
        </authorList>
    </citation>
    <scope>NUCLEOTIDE SEQUENCE [LARGE SCALE GENOMIC DNA]</scope>
    <source>
        <strain evidence="3">IN4F17</strain>
        <tissue evidence="3">Whole Body</tissue>
    </source>
</reference>
<gene>
    <name evidence="3" type="ORF">LAZ67_6002336</name>
</gene>
<dbReference type="InterPro" id="IPR007751">
    <property type="entry name" value="DUF676_lipase-like"/>
</dbReference>
<dbReference type="Pfam" id="PF05057">
    <property type="entry name" value="DUF676"/>
    <property type="match status" value="1"/>
</dbReference>
<proteinExistence type="predicted"/>
<dbReference type="EMBL" id="CP092868">
    <property type="protein sequence ID" value="UYV69086.1"/>
    <property type="molecule type" value="Genomic_DNA"/>
</dbReference>
<feature type="region of interest" description="Disordered" evidence="1">
    <location>
        <begin position="327"/>
        <end position="375"/>
    </location>
</feature>
<dbReference type="InterPro" id="IPR044294">
    <property type="entry name" value="Lipase-like"/>
</dbReference>
<name>A0ABY6KJR7_9ARAC</name>
<protein>
    <submittedName>
        <fullName evidence="3">FAM135B</fullName>
    </submittedName>
</protein>
<evidence type="ECO:0000256" key="1">
    <source>
        <dbReference type="SAM" id="MobiDB-lite"/>
    </source>
</evidence>
<feature type="domain" description="DUF676" evidence="2">
    <location>
        <begin position="549"/>
        <end position="705"/>
    </location>
</feature>
<dbReference type="InterPro" id="IPR029058">
    <property type="entry name" value="AB_hydrolase_fold"/>
</dbReference>
<sequence>MRFTEAYAGVSEALRRSHYLSLLPPLDVECLETDGSPGSLPIVYEEHFQELAPPVVQAIAAAAERRCSQGSLGLRSARPPPSPSAHSLYSDPAGTKPKHKLRSRTAGFLRQFRRHQAPQLVPATPSPALLFLGLNKKQFDMKRPTSAVVPRIMHSQSTLSVLSMVLSRRRSRRSVLFTSESMPDLPSAAAVLPPPPPRPRFSSEWAAYLPPPLPFDLRRRSLSPQPPKPFPTARSASETCVLAVPQLEAKRNDEIWRDPYDEVFLNSTHVENILRKSSNVDPLFLNGIEDPSNPFEELCPPPSPPAQFRDEPHSTAAIAEDFFPKPPAEFAEESPAPPNGDAAAVSQDVKSPTTTQAATNEEEAPSEEKKSADKKNEKCTALELFLEEDEDFFETDDDDELPSARRASAIGSATVNFVKAKEEFRREMGQPWLLYSDFPSQSLGMPYFHCDSDIRAFNPDGLHLVICVHGLDVHVVQAMIIMQFDFALTNSRAPFGNSADLRLVRTYLELGLPTVNFEFLMSERNQLIDLSKDPTQGIRRSCICTHVRVGSKDFHGETFDDFELMTDRLVSEITYHIEVFGLFPTKISFIGHSLGNIIIRSALTRAELRPFLPRLHTLLSLSGPHLGTLYNSSGLVNMGMWFMQKLKKSGSLLQLSLKDASDPRHSFLYRLSQKPGMEYFNNILLFGSSQDRYVPLHSARIEMCKAALKDVSTLGNLSSTYFLIPGVSEMVHNLLKPVMAKPDIRFLRYDVHHALASNSANSFIGRAAHIALLDSELFIEKFISVCGLKYFH</sequence>
<evidence type="ECO:0000313" key="3">
    <source>
        <dbReference type="EMBL" id="UYV69086.1"/>
    </source>
</evidence>
<dbReference type="Proteomes" id="UP001235939">
    <property type="component" value="Chromosome 06"/>
</dbReference>
<accession>A0ABY6KJR7</accession>
<organism evidence="3 4">
    <name type="scientific">Cordylochernes scorpioides</name>
    <dbReference type="NCBI Taxonomy" id="51811"/>
    <lineage>
        <taxon>Eukaryota</taxon>
        <taxon>Metazoa</taxon>
        <taxon>Ecdysozoa</taxon>
        <taxon>Arthropoda</taxon>
        <taxon>Chelicerata</taxon>
        <taxon>Arachnida</taxon>
        <taxon>Pseudoscorpiones</taxon>
        <taxon>Cheliferoidea</taxon>
        <taxon>Chernetidae</taxon>
        <taxon>Cordylochernes</taxon>
    </lineage>
</organism>
<evidence type="ECO:0000259" key="2">
    <source>
        <dbReference type="Pfam" id="PF05057"/>
    </source>
</evidence>
<dbReference type="Gene3D" id="3.40.50.1820">
    <property type="entry name" value="alpha/beta hydrolase"/>
    <property type="match status" value="1"/>
</dbReference>
<keyword evidence="4" id="KW-1185">Reference proteome</keyword>
<dbReference type="SUPFAM" id="SSF53474">
    <property type="entry name" value="alpha/beta-Hydrolases"/>
    <property type="match status" value="1"/>
</dbReference>